<dbReference type="VEuPathDB" id="FungiDB:SCODWIG_01439"/>
<keyword evidence="5" id="KW-0186">Copper</keyword>
<comment type="subcellular location">
    <subcellularLocation>
        <location evidence="1 5">Membrane</location>
        <topology evidence="1 5">Multi-pass membrane protein</topology>
    </subcellularLocation>
</comment>
<evidence type="ECO:0000313" key="8">
    <source>
        <dbReference type="Proteomes" id="UP000262825"/>
    </source>
</evidence>
<evidence type="ECO:0000256" key="6">
    <source>
        <dbReference type="SAM" id="MobiDB-lite"/>
    </source>
</evidence>
<reference evidence="8" key="1">
    <citation type="submission" date="2018-06" db="EMBL/GenBank/DDBJ databases">
        <authorList>
            <person name="Guldener U."/>
        </authorList>
    </citation>
    <scope>NUCLEOTIDE SEQUENCE [LARGE SCALE GENOMIC DNA]</scope>
    <source>
        <strain evidence="8">UTAD17</strain>
    </source>
</reference>
<evidence type="ECO:0000256" key="1">
    <source>
        <dbReference type="ARBA" id="ARBA00004141"/>
    </source>
</evidence>
<keyword evidence="4 5" id="KW-0472">Membrane</keyword>
<dbReference type="Pfam" id="PF04145">
    <property type="entry name" value="Ctr"/>
    <property type="match status" value="1"/>
</dbReference>
<evidence type="ECO:0000256" key="3">
    <source>
        <dbReference type="ARBA" id="ARBA00022989"/>
    </source>
</evidence>
<proteinExistence type="inferred from homology"/>
<organism evidence="7 8">
    <name type="scientific">Saccharomycodes ludwigii</name>
    <dbReference type="NCBI Taxonomy" id="36035"/>
    <lineage>
        <taxon>Eukaryota</taxon>
        <taxon>Fungi</taxon>
        <taxon>Dikarya</taxon>
        <taxon>Ascomycota</taxon>
        <taxon>Saccharomycotina</taxon>
        <taxon>Saccharomycetes</taxon>
        <taxon>Saccharomycodales</taxon>
        <taxon>Saccharomycodaceae</taxon>
        <taxon>Saccharomycodes</taxon>
    </lineage>
</organism>
<dbReference type="InterPro" id="IPR007274">
    <property type="entry name" value="Cop_transporter"/>
</dbReference>
<evidence type="ECO:0000256" key="4">
    <source>
        <dbReference type="ARBA" id="ARBA00023136"/>
    </source>
</evidence>
<comment type="similarity">
    <text evidence="5">Belongs to the copper transporter (Ctr) (TC 1.A.56) family. SLC31A subfamily.</text>
</comment>
<keyword evidence="2 5" id="KW-0812">Transmembrane</keyword>
<dbReference type="EMBL" id="UFAJ01000184">
    <property type="protein sequence ID" value="SSD59678.1"/>
    <property type="molecule type" value="Genomic_DNA"/>
</dbReference>
<gene>
    <name evidence="7" type="ORF">SCODWIG_01439</name>
</gene>
<feature type="transmembrane region" description="Helical" evidence="5">
    <location>
        <begin position="262"/>
        <end position="285"/>
    </location>
</feature>
<dbReference type="Proteomes" id="UP000262825">
    <property type="component" value="Unassembled WGS sequence"/>
</dbReference>
<dbReference type="PANTHER" id="PTHR12483:SF27">
    <property type="entry name" value="COPPER TRANSPORT PROTEIN CTR1"/>
    <property type="match status" value="1"/>
</dbReference>
<keyword evidence="8" id="KW-1185">Reference proteome</keyword>
<name>A0A376B4R0_9ASCO</name>
<feature type="transmembrane region" description="Helical" evidence="5">
    <location>
        <begin position="169"/>
        <end position="193"/>
    </location>
</feature>
<dbReference type="PANTHER" id="PTHR12483">
    <property type="entry name" value="SOLUTE CARRIER FAMILY 31 COPPER TRANSPORTERS"/>
    <property type="match status" value="1"/>
</dbReference>
<dbReference type="AlphaFoldDB" id="A0A376B4R0"/>
<keyword evidence="3 5" id="KW-1133">Transmembrane helix</keyword>
<accession>A0A376B4R0</accession>
<keyword evidence="5" id="KW-0813">Transport</keyword>
<keyword evidence="5" id="KW-0406">Ion transport</keyword>
<keyword evidence="5" id="KW-0187">Copper transport</keyword>
<dbReference type="GO" id="GO:0005375">
    <property type="term" value="F:copper ion transmembrane transporter activity"/>
    <property type="evidence" value="ECO:0007669"/>
    <property type="project" value="UniProtKB-UniRule"/>
</dbReference>
<dbReference type="OrthoDB" id="73901at2759"/>
<feature type="transmembrane region" description="Helical" evidence="5">
    <location>
        <begin position="235"/>
        <end position="256"/>
    </location>
</feature>
<dbReference type="GO" id="GO:0005886">
    <property type="term" value="C:plasma membrane"/>
    <property type="evidence" value="ECO:0007669"/>
    <property type="project" value="TreeGrafter"/>
</dbReference>
<evidence type="ECO:0000313" key="7">
    <source>
        <dbReference type="EMBL" id="SSD59678.1"/>
    </source>
</evidence>
<evidence type="ECO:0000256" key="5">
    <source>
        <dbReference type="RuleBase" id="RU367022"/>
    </source>
</evidence>
<protein>
    <recommendedName>
        <fullName evidence="5">Copper transport protein</fullName>
    </recommendedName>
</protein>
<sequence length="381" mass="41321">MDMSDMAGMSGMSGMDMTGMDMATTSTTAASTSVMSSMIMSSSSSSSSSVSSAISSMTTKVSSITSSMTVSMSSATASVSSSISSMAMSMSGMAMSMSGMDMSGMDMSATTDTSTATATSMAGMDMSNSNSSSSSSMSMSMGMNEYLTPHFNGYPVLFQHLKGHTKRQAFGIFCLILAGAFVYKLCNCVLWYLELIWANKKQEKENKEEMWANARRRNIMIEFFHHSGYSLMQDFIRMILVFISTMFAYMLMLAAMSFVLTYVFAVITGIALFEVMFNRFKVIILRDRRLKLIKKCPGGNGCVCGIHKKNVDATSLYSSTTAEEKISEQIPRAGGCCCADATDEVSDAADAERNIQDAQEMSANRDVTDMGVDLNPRDKVM</sequence>
<feature type="region of interest" description="Disordered" evidence="6">
    <location>
        <begin position="359"/>
        <end position="381"/>
    </location>
</feature>
<evidence type="ECO:0000256" key="2">
    <source>
        <dbReference type="ARBA" id="ARBA00022692"/>
    </source>
</evidence>